<organism evidence="4">
    <name type="scientific">Escherichia coli</name>
    <dbReference type="NCBI Taxonomy" id="562"/>
    <lineage>
        <taxon>Bacteria</taxon>
        <taxon>Pseudomonadati</taxon>
        <taxon>Pseudomonadota</taxon>
        <taxon>Gammaproteobacteria</taxon>
        <taxon>Enterobacterales</taxon>
        <taxon>Enterobacteriaceae</taxon>
        <taxon>Escherichia</taxon>
    </lineage>
</organism>
<reference evidence="4" key="1">
    <citation type="submission" date="2016-03" db="EMBL/GenBank/DDBJ databases">
        <title>Resistome analysis of KPC-2-producing Escherichia coli ST224 strain isolated in Brazil using whole genome sequencing.</title>
        <authorList>
            <person name="Rossi I.G."/>
            <person name="Araujo B.F."/>
            <person name="Cerdeira L.T."/>
            <person name="Campos P.A."/>
            <person name="Royer S."/>
            <person name="Ferreira M.L."/>
            <person name="Batistao D.W.F."/>
            <person name="Souza T.A."/>
            <person name="Vancan S.I.S."/>
            <person name="Lincopan N."/>
            <person name="Gontijo-Filho P.P."/>
            <person name="Ribas R.M."/>
        </authorList>
    </citation>
    <scope>NUCLEOTIDE SEQUENCE</scope>
    <source>
        <strain evidence="4">ECO37</strain>
        <plasmid evidence="4">ECO37P2</plasmid>
    </source>
</reference>
<feature type="region of interest" description="Disordered" evidence="2">
    <location>
        <begin position="326"/>
        <end position="357"/>
    </location>
</feature>
<dbReference type="AlphaFoldDB" id="A0A191T961"/>
<dbReference type="InterPro" id="IPR040677">
    <property type="entry name" value="LPD7"/>
</dbReference>
<feature type="coiled-coil region" evidence="1">
    <location>
        <begin position="1032"/>
        <end position="1129"/>
    </location>
</feature>
<protein>
    <submittedName>
        <fullName evidence="4">Relaxase</fullName>
    </submittedName>
</protein>
<evidence type="ECO:0000259" key="3">
    <source>
        <dbReference type="Pfam" id="PF18821"/>
    </source>
</evidence>
<accession>A0A191T961</accession>
<feature type="region of interest" description="Disordered" evidence="2">
    <location>
        <begin position="1168"/>
        <end position="1201"/>
    </location>
</feature>
<evidence type="ECO:0000256" key="2">
    <source>
        <dbReference type="SAM" id="MobiDB-lite"/>
    </source>
</evidence>
<name>A0A191T961_ECOLX</name>
<keyword evidence="4" id="KW-0614">Plasmid</keyword>
<feature type="compositionally biased region" description="Polar residues" evidence="2">
    <location>
        <begin position="815"/>
        <end position="831"/>
    </location>
</feature>
<evidence type="ECO:0000256" key="1">
    <source>
        <dbReference type="SAM" id="Coils"/>
    </source>
</evidence>
<feature type="region of interest" description="Disordered" evidence="2">
    <location>
        <begin position="806"/>
        <end position="841"/>
    </location>
</feature>
<evidence type="ECO:0000313" key="4">
    <source>
        <dbReference type="EMBL" id="ANI75638.1"/>
    </source>
</evidence>
<feature type="compositionally biased region" description="Basic and acidic residues" evidence="2">
    <location>
        <begin position="326"/>
        <end position="345"/>
    </location>
</feature>
<keyword evidence="1" id="KW-0175">Coiled coil</keyword>
<dbReference type="Pfam" id="PF18821">
    <property type="entry name" value="LPD7"/>
    <property type="match status" value="1"/>
</dbReference>
<dbReference type="EMBL" id="KU963390">
    <property type="protein sequence ID" value="ANI75638.1"/>
    <property type="molecule type" value="Genomic_DNA"/>
</dbReference>
<sequence>MAIIRVRGGNAGIAEYLREGQKQGRAFNRDELDMRVCLEGNLALTENIINAIPDKNQDRYLHITISFRENEVPVETLEQVVKEYKSMFLAAYKDDEVNFYAEAHLPKIKSITDRTTGEEKERKPHIHIVIPKQNLLTGGALDPVGLYKHHERYHDAIQEKLNQRFNLESPKDFVRVTDDNQAQILSRVKADTFKGFRTDVKKEVFAIVNDKEIKSYNVFIKELQNKYSEVRIRNKGTANEYLAIKTNAESNYINLKSPLFQRQYIEERRLEKPKLSLKQVDKLIDEWQNRVSKEIKYINKASKKVQHAYRAASAEEKREIILNRERGLYEHTESSGRRANREQGNKEPGNQNRGHKHIANTTFGLSEVLPRELVSNLDGYEHSGREREYNSSQAKQSRVLLREVQVSSMADGRQQEYEHHGLRWSARDPRRVESVTGSIATAHIEKKTVATESELAEFKNIRQLLSGQHLLNRLSNTHGIDINQYAVKKAKDGSDRISTGKLNLNVSDFLTKEMKFTWSEAKSYLRQSYDEQLNNEMAKAKIKLPKEAWREFNQNYRPEYFGKIKELRRELNYNCKVMRYETKQSYFKERAEIFSRKMTYAERKAALSVAVFNKLRHDKEVRQYQYVQRNLLSRFEKVETEFLISNYIQNREGGNYMGRLSDVIGGAAEKNAFSPFEPEYGINLKRHYNEINQNEEFNERQKKRLALNDLTPSKQDNGDVKYKTSLLGTAFIDKGDKIEFPTLISDKDKIALGLELAAEKYKGKIQLTGMPGFKEKAIEIAAERGLEVEFRPKKYQERFEELKQQFAQERAERSGATQEQANSSGAGSSKPQQEREAQSELTLTGFKARDLSYNELSRDSVRELAVTLSERNISFKELAANAKTSPDKSVGELIEQISTKPELSRSATGLELHVTTMYDQESNRTKILVNDLPMDMYIQTASEIAQTDPDVIRMPLLANDELSQFTPQQLEQGYAEGEVSIPAVTINENGRSVNKDIRVEFEAMENDSTAYRVIVNGQPMKEIHKPEQGGNIEQYEKDMAVISSIKKALEERGISTMSYFSDAHNSPTAQVDRDIRKAEMELAKEQIRYDQYVKSGNTETAREHKAEVLDYLKDKIATAKEARENAIEAFAKNGSSSEQAIAKEMVIVASKLPKDFLLGGDGKAYNDAFTPKPFQASAPQREKYTQDQPKPSQQPKISFDR</sequence>
<geneLocation type="plasmid" evidence="4">
    <name>ECO37P2</name>
</geneLocation>
<proteinExistence type="predicted"/>
<feature type="domain" description="Large polyvalent protein-associated" evidence="3">
    <location>
        <begin position="712"/>
        <end position="801"/>
    </location>
</feature>
<feature type="compositionally biased region" description="Polar residues" evidence="2">
    <location>
        <begin position="1186"/>
        <end position="1201"/>
    </location>
</feature>
<dbReference type="RefSeq" id="WP_172687974.1">
    <property type="nucleotide sequence ID" value="NZ_KU963390.1"/>
</dbReference>